<dbReference type="AlphaFoldDB" id="A0A1I7ZQW1"/>
<keyword evidence="1" id="KW-1185">Reference proteome</keyword>
<proteinExistence type="predicted"/>
<accession>A0A1I7ZQW1</accession>
<evidence type="ECO:0000313" key="2">
    <source>
        <dbReference type="WBParaSite" id="L893_g28703.t1"/>
    </source>
</evidence>
<name>A0A1I7ZQW1_9BILA</name>
<organism evidence="1 2">
    <name type="scientific">Steinernema glaseri</name>
    <dbReference type="NCBI Taxonomy" id="37863"/>
    <lineage>
        <taxon>Eukaryota</taxon>
        <taxon>Metazoa</taxon>
        <taxon>Ecdysozoa</taxon>
        <taxon>Nematoda</taxon>
        <taxon>Chromadorea</taxon>
        <taxon>Rhabditida</taxon>
        <taxon>Tylenchina</taxon>
        <taxon>Panagrolaimomorpha</taxon>
        <taxon>Strongyloidoidea</taxon>
        <taxon>Steinernematidae</taxon>
        <taxon>Steinernema</taxon>
    </lineage>
</organism>
<protein>
    <submittedName>
        <fullName evidence="2">Secreted protein</fullName>
    </submittedName>
</protein>
<dbReference type="WBParaSite" id="L893_g28703.t1">
    <property type="protein sequence ID" value="L893_g28703.t1"/>
    <property type="gene ID" value="L893_g28703"/>
</dbReference>
<sequence>MDTSFCDFELGMLLATVTLLLVFLLCRSPQLSCSASLDFLFSILCLSALSHLSELRAPIFCFSVHEWLIRGL</sequence>
<reference evidence="2" key="1">
    <citation type="submission" date="2016-11" db="UniProtKB">
        <authorList>
            <consortium name="WormBaseParasite"/>
        </authorList>
    </citation>
    <scope>IDENTIFICATION</scope>
</reference>
<evidence type="ECO:0000313" key="1">
    <source>
        <dbReference type="Proteomes" id="UP000095287"/>
    </source>
</evidence>
<dbReference type="Proteomes" id="UP000095287">
    <property type="component" value="Unplaced"/>
</dbReference>